<evidence type="ECO:0008006" key="4">
    <source>
        <dbReference type="Google" id="ProtNLM"/>
    </source>
</evidence>
<evidence type="ECO:0000313" key="2">
    <source>
        <dbReference type="EMBL" id="SDN83047.1"/>
    </source>
</evidence>
<dbReference type="OrthoDB" id="3830423at2"/>
<name>A0A1H0EKN7_9PSEU</name>
<feature type="transmembrane region" description="Helical" evidence="1">
    <location>
        <begin position="6"/>
        <end position="27"/>
    </location>
</feature>
<accession>A0A1H0EKN7</accession>
<evidence type="ECO:0000313" key="3">
    <source>
        <dbReference type="Proteomes" id="UP000199691"/>
    </source>
</evidence>
<sequence>MEFVRLLLVFLHLLGMGMLVAMIMLQARAGKDAPVNKGWLHGAALQLLTGIALVGIDPLVDSVAYDHVKIGVKLLVVVAIAAVVAINVNKPKAPSWLLPTAASLVVLNVGIAVFWT</sequence>
<dbReference type="AlphaFoldDB" id="A0A1H0EKN7"/>
<dbReference type="STRING" id="641025.SAMN05421507_101415"/>
<proteinExistence type="predicted"/>
<organism evidence="2 3">
    <name type="scientific">Lentzea jiangxiensis</name>
    <dbReference type="NCBI Taxonomy" id="641025"/>
    <lineage>
        <taxon>Bacteria</taxon>
        <taxon>Bacillati</taxon>
        <taxon>Actinomycetota</taxon>
        <taxon>Actinomycetes</taxon>
        <taxon>Pseudonocardiales</taxon>
        <taxon>Pseudonocardiaceae</taxon>
        <taxon>Lentzea</taxon>
    </lineage>
</organism>
<feature type="transmembrane region" description="Helical" evidence="1">
    <location>
        <begin position="39"/>
        <end position="56"/>
    </location>
</feature>
<protein>
    <recommendedName>
        <fullName evidence="4">Integral membrane protein</fullName>
    </recommendedName>
</protein>
<reference evidence="3" key="1">
    <citation type="submission" date="2016-10" db="EMBL/GenBank/DDBJ databases">
        <authorList>
            <person name="Varghese N."/>
            <person name="Submissions S."/>
        </authorList>
    </citation>
    <scope>NUCLEOTIDE SEQUENCE [LARGE SCALE GENOMIC DNA]</scope>
    <source>
        <strain evidence="3">CGMCC 4.6609</strain>
    </source>
</reference>
<keyword evidence="1" id="KW-0472">Membrane</keyword>
<keyword evidence="3" id="KW-1185">Reference proteome</keyword>
<dbReference type="Proteomes" id="UP000199691">
    <property type="component" value="Unassembled WGS sequence"/>
</dbReference>
<keyword evidence="1" id="KW-0812">Transmembrane</keyword>
<keyword evidence="1" id="KW-1133">Transmembrane helix</keyword>
<evidence type="ECO:0000256" key="1">
    <source>
        <dbReference type="SAM" id="Phobius"/>
    </source>
</evidence>
<dbReference type="EMBL" id="FNIX01000001">
    <property type="protein sequence ID" value="SDN83047.1"/>
    <property type="molecule type" value="Genomic_DNA"/>
</dbReference>
<feature type="transmembrane region" description="Helical" evidence="1">
    <location>
        <begin position="96"/>
        <end position="115"/>
    </location>
</feature>
<feature type="transmembrane region" description="Helical" evidence="1">
    <location>
        <begin position="68"/>
        <end position="89"/>
    </location>
</feature>
<dbReference type="RefSeq" id="WP_090094831.1">
    <property type="nucleotide sequence ID" value="NZ_FNIX01000001.1"/>
</dbReference>
<gene>
    <name evidence="2" type="ORF">SAMN05421507_101415</name>
</gene>